<accession>A0A327QYZ8</accession>
<keyword evidence="5" id="KW-1185">Reference proteome</keyword>
<proteinExistence type="predicted"/>
<dbReference type="Pfam" id="PF04773">
    <property type="entry name" value="FecR"/>
    <property type="match status" value="1"/>
</dbReference>
<dbReference type="Proteomes" id="UP000249547">
    <property type="component" value="Unassembled WGS sequence"/>
</dbReference>
<dbReference type="OrthoDB" id="645008at2"/>
<dbReference type="FunFam" id="2.60.120.1440:FF:000001">
    <property type="entry name" value="Putative anti-sigma factor"/>
    <property type="match status" value="1"/>
</dbReference>
<keyword evidence="1" id="KW-1133">Transmembrane helix</keyword>
<evidence type="ECO:0000313" key="4">
    <source>
        <dbReference type="EMBL" id="RAJ08852.1"/>
    </source>
</evidence>
<dbReference type="PANTHER" id="PTHR30273">
    <property type="entry name" value="PERIPLASMIC SIGNAL SENSOR AND SIGMA FACTOR ACTIVATOR FECR-RELATED"/>
    <property type="match status" value="1"/>
</dbReference>
<evidence type="ECO:0000256" key="1">
    <source>
        <dbReference type="SAM" id="Phobius"/>
    </source>
</evidence>
<evidence type="ECO:0000313" key="5">
    <source>
        <dbReference type="Proteomes" id="UP000249547"/>
    </source>
</evidence>
<dbReference type="GO" id="GO:0016989">
    <property type="term" value="F:sigma factor antagonist activity"/>
    <property type="evidence" value="ECO:0007669"/>
    <property type="project" value="TreeGrafter"/>
</dbReference>
<keyword evidence="1" id="KW-0812">Transmembrane</keyword>
<dbReference type="PANTHER" id="PTHR30273:SF2">
    <property type="entry name" value="PROTEIN FECR"/>
    <property type="match status" value="1"/>
</dbReference>
<dbReference type="Pfam" id="PF16344">
    <property type="entry name" value="FecR_C"/>
    <property type="match status" value="1"/>
</dbReference>
<gene>
    <name evidence="4" type="ORF">LX64_01506</name>
</gene>
<dbReference type="AlphaFoldDB" id="A0A327QYZ8"/>
<feature type="domain" description="FecR protein" evidence="2">
    <location>
        <begin position="200"/>
        <end position="299"/>
    </location>
</feature>
<keyword evidence="1" id="KW-0472">Membrane</keyword>
<organism evidence="4 5">
    <name type="scientific">Chitinophaga skermanii</name>
    <dbReference type="NCBI Taxonomy" id="331697"/>
    <lineage>
        <taxon>Bacteria</taxon>
        <taxon>Pseudomonadati</taxon>
        <taxon>Bacteroidota</taxon>
        <taxon>Chitinophagia</taxon>
        <taxon>Chitinophagales</taxon>
        <taxon>Chitinophagaceae</taxon>
        <taxon>Chitinophaga</taxon>
    </lineage>
</organism>
<feature type="transmembrane region" description="Helical" evidence="1">
    <location>
        <begin position="98"/>
        <end position="120"/>
    </location>
</feature>
<name>A0A327QYZ8_9BACT</name>
<reference evidence="4 5" key="1">
    <citation type="submission" date="2018-06" db="EMBL/GenBank/DDBJ databases">
        <title>Genomic Encyclopedia of Archaeal and Bacterial Type Strains, Phase II (KMG-II): from individual species to whole genera.</title>
        <authorList>
            <person name="Goeker M."/>
        </authorList>
    </citation>
    <scope>NUCLEOTIDE SEQUENCE [LARGE SCALE GENOMIC DNA]</scope>
    <source>
        <strain evidence="4 5">DSM 23857</strain>
    </source>
</reference>
<dbReference type="Gene3D" id="3.55.50.30">
    <property type="match status" value="1"/>
</dbReference>
<dbReference type="RefSeq" id="WP_111596950.1">
    <property type="nucleotide sequence ID" value="NZ_QLLL01000002.1"/>
</dbReference>
<dbReference type="InterPro" id="IPR032508">
    <property type="entry name" value="FecR_C"/>
</dbReference>
<protein>
    <submittedName>
        <fullName evidence="4">FecR family protein</fullName>
    </submittedName>
</protein>
<dbReference type="Gene3D" id="2.60.120.1440">
    <property type="match status" value="1"/>
</dbReference>
<evidence type="ECO:0000259" key="2">
    <source>
        <dbReference type="Pfam" id="PF04773"/>
    </source>
</evidence>
<sequence>MPTSSNHNGDSFETSAYIAELLLRRVQGVITEEETAELEAWLQTQPPASRDFYTDACTMPQLEAGLQTMHKFDETAALDDVWKRIGMLETRTVPVRRLWLRWTAAAALLAFVVSTSIIFFNHKQNTTPGVSTVARYGGDALPAGNKATLELADGSVIDLNSTKKGKIDQFQDANIFKQDDETISYENTLAQSEADVTYHKIITPRGGKFDVVLPDGTKVWLNAASSLKYPTAFIGKERVVELSGEAYFDVAKNAQQPFTVRTIDTKREPLEVRVLGTAFNIQAYSDEPLRTATLVNGKVSVQNKNDREILLPGQQAMVHNRQPMQVQVANIESVLAWKNGLFIYHDASIQEIMREISRVYDVDVVFDGDIAQQFEGTIPRSMKLSDVLKILESTGWVQFSIVGKTVTVKPL</sequence>
<dbReference type="InterPro" id="IPR012373">
    <property type="entry name" value="Ferrdict_sens_TM"/>
</dbReference>
<dbReference type="EMBL" id="QLLL01000002">
    <property type="protein sequence ID" value="RAJ08852.1"/>
    <property type="molecule type" value="Genomic_DNA"/>
</dbReference>
<comment type="caution">
    <text evidence="4">The sequence shown here is derived from an EMBL/GenBank/DDBJ whole genome shotgun (WGS) entry which is preliminary data.</text>
</comment>
<dbReference type="InterPro" id="IPR006860">
    <property type="entry name" value="FecR"/>
</dbReference>
<feature type="domain" description="Protein FecR C-terminal" evidence="3">
    <location>
        <begin position="342"/>
        <end position="408"/>
    </location>
</feature>
<evidence type="ECO:0000259" key="3">
    <source>
        <dbReference type="Pfam" id="PF16344"/>
    </source>
</evidence>